<reference evidence="9 10" key="1">
    <citation type="submission" date="2020-08" db="EMBL/GenBank/DDBJ databases">
        <title>Genome sequencing of Purple Non-Sulfur Bacteria from various extreme environments.</title>
        <authorList>
            <person name="Mayer M."/>
        </authorList>
    </citation>
    <scope>NUCLEOTIDE SEQUENCE [LARGE SCALE GENOMIC DNA]</scope>
    <source>
        <strain evidence="9 10">JA135</strain>
    </source>
</reference>
<evidence type="ECO:0000313" key="9">
    <source>
        <dbReference type="EMBL" id="MBB4286324.1"/>
    </source>
</evidence>
<keyword evidence="2 7" id="KW-0963">Cytoplasm</keyword>
<dbReference type="PIRSF" id="PIRSF005719">
    <property type="entry name" value="SMC"/>
    <property type="match status" value="1"/>
</dbReference>
<dbReference type="GO" id="GO:0030261">
    <property type="term" value="P:chromosome condensation"/>
    <property type="evidence" value="ECO:0007669"/>
    <property type="project" value="InterPro"/>
</dbReference>
<comment type="subunit">
    <text evidence="7">Homodimer.</text>
</comment>
<keyword evidence="3 7" id="KW-0547">Nucleotide-binding</keyword>
<protein>
    <recommendedName>
        <fullName evidence="7">Chromosome partition protein Smc</fullName>
    </recommendedName>
</protein>
<feature type="coiled-coil region" evidence="7">
    <location>
        <begin position="955"/>
        <end position="982"/>
    </location>
</feature>
<dbReference type="Gene3D" id="3.40.50.300">
    <property type="entry name" value="P-loop containing nucleotide triphosphate hydrolases"/>
    <property type="match status" value="2"/>
</dbReference>
<keyword evidence="10" id="KW-1185">Reference proteome</keyword>
<dbReference type="GO" id="GO:0007062">
    <property type="term" value="P:sister chromatid cohesion"/>
    <property type="evidence" value="ECO:0007669"/>
    <property type="project" value="InterPro"/>
</dbReference>
<dbReference type="Proteomes" id="UP000555728">
    <property type="component" value="Unassembled WGS sequence"/>
</dbReference>
<dbReference type="GO" id="GO:0006260">
    <property type="term" value="P:DNA replication"/>
    <property type="evidence" value="ECO:0007669"/>
    <property type="project" value="UniProtKB-UniRule"/>
</dbReference>
<dbReference type="InterPro" id="IPR027417">
    <property type="entry name" value="P-loop_NTPase"/>
</dbReference>
<evidence type="ECO:0000256" key="3">
    <source>
        <dbReference type="ARBA" id="ARBA00022741"/>
    </source>
</evidence>
<organism evidence="9 10">
    <name type="scientific">Roseospira goensis</name>
    <dbReference type="NCBI Taxonomy" id="391922"/>
    <lineage>
        <taxon>Bacteria</taxon>
        <taxon>Pseudomonadati</taxon>
        <taxon>Pseudomonadota</taxon>
        <taxon>Alphaproteobacteria</taxon>
        <taxon>Rhodospirillales</taxon>
        <taxon>Rhodospirillaceae</taxon>
        <taxon>Roseospira</taxon>
    </lineage>
</organism>
<dbReference type="EMBL" id="JACIGI010000015">
    <property type="protein sequence ID" value="MBB4286324.1"/>
    <property type="molecule type" value="Genomic_DNA"/>
</dbReference>
<dbReference type="InterPro" id="IPR003395">
    <property type="entry name" value="RecF/RecN/SMC_N"/>
</dbReference>
<dbReference type="InterPro" id="IPR024704">
    <property type="entry name" value="SMC"/>
</dbReference>
<feature type="coiled-coil region" evidence="7">
    <location>
        <begin position="170"/>
        <end position="204"/>
    </location>
</feature>
<comment type="caution">
    <text evidence="9">The sequence shown here is derived from an EMBL/GenBank/DDBJ whole genome shotgun (WGS) entry which is preliminary data.</text>
</comment>
<sequence length="1166" mass="122694">MVQFTRLRLSGFKSFVDPAELVIAPGLTGVVGPNGCGKSNLVEALRWVMGETSAKQMRGGEMDDVIFGGTSARPARNVAEVTLDLDNSDGSAAAFRQFQDLEVTRRIERGSGSVYRVNGKEVRARDVQLLFADAATGARSTALVSQGRVGALIAAKPAQRRALLEEAAGIAGLHARRHEAELRLKGAEANLERLDDVLSALDGQGRNLRKQARQATQYRELSEAIRRTEAMVLRHRWLAAIRGLDVARTALRESERQVADLTARAGAAGRARETADAALAPLRDQATEAAAALQRLSLERDRLDAEARRIDQARADAETRRAQAGTDAARERARVADAEAALARLGEERAALETAAAGEDAAQAEADAHLEAAGAAVADLEAEVTRATQGLAEADAARAALDRRATEAAQRAERLTRRRTDLAAELEAALAGAVDPAAVRESEAAVATAEAALADATAAREAAEAARAEARAGFEAAREAVQEGAAARASLRAEVQALEGLLAREAPAGDWPPVLEALTVAPGFERALGAALGDDLTAALDPAAPAHWIEVPTPAEPAPLPAGVAALAAHVDAPAALAVRLAQVGVVRDRATGDARRHDLRPGQRLVDADGDLWRWDGLTVRPGAGAAAGTQAAARLQTRNRLTVLRADLDAAEGRVADAEAASEAARARLSDAEGEERAARAAVKAADAAAARARAVRQDLSRRAAEAEAKLAALRATLDQVAADGAEAAEQAEAARTERTALGDGAAARAALEARRADLSARRTALVEARAAHDRLARERADRRRRLAAIAGERDSWSDRLAQGQAQLADLESRQAAVAAELARLADAPARLESERGALTLALESAEARRAAAADALAAAETEARATGQAAAEADRDLAQARETRVRHEAAVEQGQAACRAVAGTIAERLDCPPDGLADAAGLPADEALPPAAEVDATLATLSRRRDAMGPVNLRAEAELADLDEKVAALRHEREDLTGAIARLRQGIGEINREGRQRLVASFEAVNGHFGDLFAHLFGGGRAHLEMIESNDPLEAGLEILASPPGKRLQSLSLLSGGEQALTALALLFAVFLTNPAPICVLDEVDAPLDDANVDRLCRLLEDLTGRTAAQTRFLLVTHHRMTMARMDRLFGVTMMERGVSTLVSVDLREAERLRDPPPAASAG</sequence>
<dbReference type="NCBIfam" id="TIGR02168">
    <property type="entry name" value="SMC_prok_B"/>
    <property type="match status" value="1"/>
</dbReference>
<feature type="coiled-coil region" evidence="7">
    <location>
        <begin position="796"/>
        <end position="893"/>
    </location>
</feature>
<proteinExistence type="inferred from homology"/>
<gene>
    <name evidence="7" type="primary">smc</name>
    <name evidence="9" type="ORF">GGD88_002053</name>
</gene>
<comment type="domain">
    <text evidence="7">Contains large globular domains required for ATP hydrolysis at each terminus and a third globular domain forming a flexible hinge near the middle of the molecule. These domains are separated by coiled-coil structures.</text>
</comment>
<dbReference type="GO" id="GO:0007059">
    <property type="term" value="P:chromosome segregation"/>
    <property type="evidence" value="ECO:0007669"/>
    <property type="project" value="UniProtKB-UniRule"/>
</dbReference>
<dbReference type="AlphaFoldDB" id="A0A7W6RZX5"/>
<comment type="similarity">
    <text evidence="7">Belongs to the SMC family.</text>
</comment>
<feature type="binding site" evidence="7">
    <location>
        <begin position="33"/>
        <end position="40"/>
    </location>
    <ligand>
        <name>ATP</name>
        <dbReference type="ChEBI" id="CHEBI:30616"/>
    </ligand>
</feature>
<dbReference type="GO" id="GO:0016887">
    <property type="term" value="F:ATP hydrolysis activity"/>
    <property type="evidence" value="ECO:0007669"/>
    <property type="project" value="InterPro"/>
</dbReference>
<feature type="coiled-coil region" evidence="7">
    <location>
        <begin position="244"/>
        <end position="469"/>
    </location>
</feature>
<evidence type="ECO:0000256" key="2">
    <source>
        <dbReference type="ARBA" id="ARBA00022490"/>
    </source>
</evidence>
<dbReference type="PANTHER" id="PTHR43977">
    <property type="entry name" value="STRUCTURAL MAINTENANCE OF CHROMOSOMES PROTEIN 3"/>
    <property type="match status" value="1"/>
</dbReference>
<evidence type="ECO:0000256" key="5">
    <source>
        <dbReference type="ARBA" id="ARBA00023054"/>
    </source>
</evidence>
<dbReference type="RefSeq" id="WP_184435076.1">
    <property type="nucleotide sequence ID" value="NZ_JACIGI010000015.1"/>
</dbReference>
<dbReference type="HAMAP" id="MF_01894">
    <property type="entry name" value="Smc_prok"/>
    <property type="match status" value="1"/>
</dbReference>
<evidence type="ECO:0000256" key="4">
    <source>
        <dbReference type="ARBA" id="ARBA00022840"/>
    </source>
</evidence>
<evidence type="ECO:0000256" key="1">
    <source>
        <dbReference type="ARBA" id="ARBA00004496"/>
    </source>
</evidence>
<feature type="domain" description="RecF/RecN/SMC N-terminal" evidence="8">
    <location>
        <begin position="5"/>
        <end position="1144"/>
    </location>
</feature>
<evidence type="ECO:0000313" key="10">
    <source>
        <dbReference type="Proteomes" id="UP000555728"/>
    </source>
</evidence>
<dbReference type="InterPro" id="IPR011890">
    <property type="entry name" value="SMC_prok"/>
</dbReference>
<dbReference type="GO" id="GO:0005524">
    <property type="term" value="F:ATP binding"/>
    <property type="evidence" value="ECO:0007669"/>
    <property type="project" value="UniProtKB-UniRule"/>
</dbReference>
<feature type="coiled-coil region" evidence="7">
    <location>
        <begin position="643"/>
        <end position="726"/>
    </location>
</feature>
<comment type="subcellular location">
    <subcellularLocation>
        <location evidence="1 7">Cytoplasm</location>
    </subcellularLocation>
</comment>
<dbReference type="SUPFAM" id="SSF52540">
    <property type="entry name" value="P-loop containing nucleoside triphosphate hydrolases"/>
    <property type="match status" value="1"/>
</dbReference>
<dbReference type="GO" id="GO:0003677">
    <property type="term" value="F:DNA binding"/>
    <property type="evidence" value="ECO:0007669"/>
    <property type="project" value="UniProtKB-UniRule"/>
</dbReference>
<name>A0A7W6RZX5_9PROT</name>
<keyword evidence="5 7" id="KW-0175">Coiled coil</keyword>
<keyword evidence="6 7" id="KW-0238">DNA-binding</keyword>
<dbReference type="FunFam" id="3.40.50.300:FF:000901">
    <property type="entry name" value="Chromosome partition protein Smc"/>
    <property type="match status" value="1"/>
</dbReference>
<dbReference type="Pfam" id="PF02463">
    <property type="entry name" value="SMC_N"/>
    <property type="match status" value="1"/>
</dbReference>
<accession>A0A7W6RZX5</accession>
<evidence type="ECO:0000256" key="7">
    <source>
        <dbReference type="HAMAP-Rule" id="MF_01894"/>
    </source>
</evidence>
<keyword evidence="4 7" id="KW-0067">ATP-binding</keyword>
<dbReference type="GO" id="GO:0005737">
    <property type="term" value="C:cytoplasm"/>
    <property type="evidence" value="ECO:0007669"/>
    <property type="project" value="UniProtKB-SubCell"/>
</dbReference>
<evidence type="ECO:0000256" key="6">
    <source>
        <dbReference type="ARBA" id="ARBA00023125"/>
    </source>
</evidence>
<comment type="function">
    <text evidence="7">Required for chromosome condensation and partitioning.</text>
</comment>
<evidence type="ECO:0000259" key="8">
    <source>
        <dbReference type="Pfam" id="PF02463"/>
    </source>
</evidence>